<gene>
    <name evidence="1" type="ORF">Sradi_2497200</name>
</gene>
<comment type="caution">
    <text evidence="1">The sequence shown here is derived from an EMBL/GenBank/DDBJ whole genome shotgun (WGS) entry which is preliminary data.</text>
</comment>
<reference evidence="1" key="1">
    <citation type="submission" date="2020-06" db="EMBL/GenBank/DDBJ databases">
        <authorList>
            <person name="Li T."/>
            <person name="Hu X."/>
            <person name="Zhang T."/>
            <person name="Song X."/>
            <person name="Zhang H."/>
            <person name="Dai N."/>
            <person name="Sheng W."/>
            <person name="Hou X."/>
            <person name="Wei L."/>
        </authorList>
    </citation>
    <scope>NUCLEOTIDE SEQUENCE</scope>
    <source>
        <strain evidence="1">G02</strain>
        <tissue evidence="1">Leaf</tissue>
    </source>
</reference>
<proteinExistence type="predicted"/>
<reference evidence="1" key="2">
    <citation type="journal article" date="2024" name="Plant">
        <title>Genomic evolution and insights into agronomic trait innovations of Sesamum species.</title>
        <authorList>
            <person name="Miao H."/>
            <person name="Wang L."/>
            <person name="Qu L."/>
            <person name="Liu H."/>
            <person name="Sun Y."/>
            <person name="Le M."/>
            <person name="Wang Q."/>
            <person name="Wei S."/>
            <person name="Zheng Y."/>
            <person name="Lin W."/>
            <person name="Duan Y."/>
            <person name="Cao H."/>
            <person name="Xiong S."/>
            <person name="Wang X."/>
            <person name="Wei L."/>
            <person name="Li C."/>
            <person name="Ma Q."/>
            <person name="Ju M."/>
            <person name="Zhao R."/>
            <person name="Li G."/>
            <person name="Mu C."/>
            <person name="Tian Q."/>
            <person name="Mei H."/>
            <person name="Zhang T."/>
            <person name="Gao T."/>
            <person name="Zhang H."/>
        </authorList>
    </citation>
    <scope>NUCLEOTIDE SEQUENCE</scope>
    <source>
        <strain evidence="1">G02</strain>
    </source>
</reference>
<sequence length="73" mass="7618">MRRPPPGVHPTIVALSGVVDCGRVIGWRLEWPGTCGMPKWDIICSIIPSIRCLTLKVLGCGAGGSSLCDGASV</sequence>
<dbReference type="AlphaFoldDB" id="A0AAW2SJX2"/>
<accession>A0AAW2SJX2</accession>
<name>A0AAW2SJX2_SESRA</name>
<protein>
    <submittedName>
        <fullName evidence="1">Uncharacterized protein</fullName>
    </submittedName>
</protein>
<organism evidence="1">
    <name type="scientific">Sesamum radiatum</name>
    <name type="common">Black benniseed</name>
    <dbReference type="NCBI Taxonomy" id="300843"/>
    <lineage>
        <taxon>Eukaryota</taxon>
        <taxon>Viridiplantae</taxon>
        <taxon>Streptophyta</taxon>
        <taxon>Embryophyta</taxon>
        <taxon>Tracheophyta</taxon>
        <taxon>Spermatophyta</taxon>
        <taxon>Magnoliopsida</taxon>
        <taxon>eudicotyledons</taxon>
        <taxon>Gunneridae</taxon>
        <taxon>Pentapetalae</taxon>
        <taxon>asterids</taxon>
        <taxon>lamiids</taxon>
        <taxon>Lamiales</taxon>
        <taxon>Pedaliaceae</taxon>
        <taxon>Sesamum</taxon>
    </lineage>
</organism>
<evidence type="ECO:0000313" key="1">
    <source>
        <dbReference type="EMBL" id="KAL0392744.1"/>
    </source>
</evidence>
<dbReference type="EMBL" id="JACGWJ010000010">
    <property type="protein sequence ID" value="KAL0392744.1"/>
    <property type="molecule type" value="Genomic_DNA"/>
</dbReference>